<dbReference type="EMBL" id="SOAX01000005">
    <property type="protein sequence ID" value="TDT39492.1"/>
    <property type="molecule type" value="Genomic_DNA"/>
</dbReference>
<evidence type="ECO:0000313" key="5">
    <source>
        <dbReference type="EMBL" id="TDT39492.1"/>
    </source>
</evidence>
<dbReference type="Gene3D" id="2.120.10.30">
    <property type="entry name" value="TolB, C-terminal domain"/>
    <property type="match status" value="1"/>
</dbReference>
<comment type="caution">
    <text evidence="5">The sequence shown here is derived from an EMBL/GenBank/DDBJ whole genome shotgun (WGS) entry which is preliminary data.</text>
</comment>
<evidence type="ECO:0000256" key="3">
    <source>
        <dbReference type="SAM" id="Phobius"/>
    </source>
</evidence>
<dbReference type="InterPro" id="IPR015915">
    <property type="entry name" value="Kelch-typ_b-propeller"/>
</dbReference>
<keyword evidence="2" id="KW-0677">Repeat</keyword>
<feature type="domain" description="BACON" evidence="4">
    <location>
        <begin position="177"/>
        <end position="245"/>
    </location>
</feature>
<accession>A0A4R7JN37</accession>
<dbReference type="PANTHER" id="PTHR45632">
    <property type="entry name" value="LD33804P"/>
    <property type="match status" value="1"/>
</dbReference>
<dbReference type="PANTHER" id="PTHR45632:SF3">
    <property type="entry name" value="KELCH-LIKE PROTEIN 32"/>
    <property type="match status" value="1"/>
</dbReference>
<dbReference type="InterPro" id="IPR011043">
    <property type="entry name" value="Gal_Oxase/kelch_b-propeller"/>
</dbReference>
<dbReference type="InterPro" id="IPR013783">
    <property type="entry name" value="Ig-like_fold"/>
</dbReference>
<dbReference type="Gene3D" id="2.120.10.80">
    <property type="entry name" value="Kelch-type beta propeller"/>
    <property type="match status" value="1"/>
</dbReference>
<dbReference type="Pfam" id="PF01344">
    <property type="entry name" value="Kelch_1"/>
    <property type="match status" value="1"/>
</dbReference>
<dbReference type="SUPFAM" id="SSF50965">
    <property type="entry name" value="Galactose oxidase, central domain"/>
    <property type="match status" value="1"/>
</dbReference>
<dbReference type="SUPFAM" id="SSF50952">
    <property type="entry name" value="Soluble quinoprotein glucose dehydrogenase"/>
    <property type="match status" value="1"/>
</dbReference>
<dbReference type="SMART" id="SM00612">
    <property type="entry name" value="Kelch"/>
    <property type="match status" value="5"/>
</dbReference>
<proteinExistence type="predicted"/>
<evidence type="ECO:0000313" key="6">
    <source>
        <dbReference type="Proteomes" id="UP000295830"/>
    </source>
</evidence>
<keyword evidence="1" id="KW-0880">Kelch repeat</keyword>
<dbReference type="InterPro" id="IPR006652">
    <property type="entry name" value="Kelch_1"/>
</dbReference>
<evidence type="ECO:0000256" key="1">
    <source>
        <dbReference type="ARBA" id="ARBA00022441"/>
    </source>
</evidence>
<keyword evidence="3" id="KW-0812">Transmembrane</keyword>
<dbReference type="InterPro" id="IPR024361">
    <property type="entry name" value="BACON"/>
</dbReference>
<keyword evidence="6" id="KW-1185">Reference proteome</keyword>
<dbReference type="Gene3D" id="2.60.120.200">
    <property type="match status" value="1"/>
</dbReference>
<keyword evidence="3" id="KW-0472">Membrane</keyword>
<dbReference type="Pfam" id="PF24681">
    <property type="entry name" value="Kelch_KLHDC2_KLHL20_DRC7"/>
    <property type="match status" value="1"/>
</dbReference>
<name>A0A4R7JN37_9GAMM</name>
<feature type="transmembrane region" description="Helical" evidence="3">
    <location>
        <begin position="27"/>
        <end position="47"/>
    </location>
</feature>
<dbReference type="InterPro" id="IPR011042">
    <property type="entry name" value="6-blade_b-propeller_TolB-like"/>
</dbReference>
<dbReference type="Pfam" id="PF19190">
    <property type="entry name" value="BACON_2"/>
    <property type="match status" value="1"/>
</dbReference>
<evidence type="ECO:0000256" key="2">
    <source>
        <dbReference type="ARBA" id="ARBA00022737"/>
    </source>
</evidence>
<organism evidence="5 6">
    <name type="scientific">Halospina denitrificans</name>
    <dbReference type="NCBI Taxonomy" id="332522"/>
    <lineage>
        <taxon>Bacteria</taxon>
        <taxon>Pseudomonadati</taxon>
        <taxon>Pseudomonadota</taxon>
        <taxon>Gammaproteobacteria</taxon>
        <taxon>Halospina</taxon>
    </lineage>
</organism>
<dbReference type="Gene3D" id="2.60.40.10">
    <property type="entry name" value="Immunoglobulins"/>
    <property type="match status" value="1"/>
</dbReference>
<sequence>MVINRDLNGTNGWSAATGRRPQTLRHIVWQTLLLLAFFVVPMGALAAPQLLVSELPNRSGAVPLSNQAITGEAFIFVGPATDLKRVEFYLDAGPPASPRQTENIPAFDFAGTAADGTAYPFDTTTEADGQHTVTARITYNSGATETQSGLITIDNSIPALSFSDVSQSFALPEDAAPASQSVDLSATSGSASFSVSDNAEWLSVSPSTGTTPSNLTLTVDPSSLAPGSYEATVQATASGHDTASLIVLLDVVPAASSSTYPLRLSTNSSRTGAIDLHGAGVSGDIFVFVAEQPEIEQVRFYINDPENTGSPYQTENKVPYDLAGTASDFSAKPFATTALPDGDHLVSALVKTSDGTVSESAALINVANDETGDNTLQSDPNALFFSATPDNAAGSRNLDVFTGSGSSTDFAISANQPWINLSTTAGTTPATISVSTDVNGLAFGTYDGMVSITSSGLPSLNVPVELKYSDQDKCSPSSCSEVRVDLPYQLSFTEDEGGLSDQSGLGTGFTWIDQPYNGDGYKPENLDLDFSAGTLTVTTTSGIAYLGDNALDNALGVGFQAPNQKTLVSTQLINPPAGSGNYEQAGLYFGNDQDNYVKTVIVSKPSGTEIQYLLEVAGERVAEGGKPMGNLSTSDVTLSLLVDPYLRTVSALYRIDDGSSVKLGAVSPPEEFFSFDAAGIDPEIGTRSFTGITATHRHANAPLQYVFDDFSLLDGGGVIAPESSVEFLKKTHPVSFPTSMVWGPDDRLYVTELFGVIHALTFDDEMNVVNEQEITSLVDALGPRLTLGITVGPNATASNVDLWVGHSSPSIDDGEPNSGMISHLSGANFTSVEHPITGIPRAQANHGTNSIHFGPDNRLYIAQGGNTGAGAPNSANTEFGTMEEQPLSAALLVADVFAAGFDGTCNNSSNIFGPPPCDVVPYATGLRNMYDFVFHSNGNLYAPDNGLGVTGTFPPSPQPECFGMASTTSYLNGGHNPGSQPDILLKLEQGKYYGHPNPYRDECVFKDGSFQNVAPMQNYQPPIYTIGDHTSSNAIVEYNAPEGCVADTLNGQLLITNYSVGDDVFRMRLDASGNSVVEGEPLITGFNDPLPMTTNPQGVIFVGEFGGDVVSALDPVSLGCWEGLSAGPFPILDPRGIALGNKLYAVGGKDASGHLNSLLIYDTQTDSWSAGNNLPGPGVENPAGVAYNGQAYVFGGSQAPFSGAVANSSRYNPATGQWSTLAPMPTARGGASAEVVGDRIYVVGGMDTNGASVNLVEIYNPATNTWSTGTPMTTRRDNPGTAVLDGNLYVFGGRTRNADGTTIDGTLNSVEMFSASTGTWTARAPMPTGRRTMVVGTLNDRAQVIGGEDSGVGNGVFPQNEEYDPTTDTWRSLTQIPTPKHGAAGGTIGDRMYVFGGGDSSGTSFTSTLDALKF</sequence>
<dbReference type="SUPFAM" id="SSF117281">
    <property type="entry name" value="Kelch motif"/>
    <property type="match status" value="1"/>
</dbReference>
<gene>
    <name evidence="5" type="ORF">DES49_2419</name>
</gene>
<dbReference type="Proteomes" id="UP000295830">
    <property type="component" value="Unassembled WGS sequence"/>
</dbReference>
<protein>
    <submittedName>
        <fullName evidence="5">N-acetylneuraminic acid mutarotase</fullName>
    </submittedName>
</protein>
<evidence type="ECO:0000259" key="4">
    <source>
        <dbReference type="Pfam" id="PF19190"/>
    </source>
</evidence>
<dbReference type="InterPro" id="IPR011041">
    <property type="entry name" value="Quinoprot_gluc/sorb_DH_b-prop"/>
</dbReference>
<reference evidence="5 6" key="1">
    <citation type="submission" date="2019-03" db="EMBL/GenBank/DDBJ databases">
        <title>Genomic Encyclopedia of Type Strains, Phase IV (KMG-IV): sequencing the most valuable type-strain genomes for metagenomic binning, comparative biology and taxonomic classification.</title>
        <authorList>
            <person name="Goeker M."/>
        </authorList>
    </citation>
    <scope>NUCLEOTIDE SEQUENCE [LARGE SCALE GENOMIC DNA]</scope>
    <source>
        <strain evidence="5 6">DSM 15505</strain>
    </source>
</reference>
<keyword evidence="3" id="KW-1133">Transmembrane helix</keyword>